<accession>A0A9E7C0G9</accession>
<dbReference type="NCBIfam" id="TIGR00377">
    <property type="entry name" value="ant_ant_sig"/>
    <property type="match status" value="1"/>
</dbReference>
<reference evidence="4" key="1">
    <citation type="journal article" date="2022" name="Int. J. Syst. Evol. Microbiol.">
        <title>Pseudomonas aegrilactucae sp. nov. and Pseudomonas morbosilactucae sp. nov., pathogens causing bacterial rot of lettuce in Japan.</title>
        <authorList>
            <person name="Sawada H."/>
            <person name="Fujikawa T."/>
            <person name="Satou M."/>
        </authorList>
    </citation>
    <scope>NUCLEOTIDE SEQUENCE</scope>
    <source>
        <strain evidence="4">0166_1</strain>
    </source>
</reference>
<dbReference type="KEGG" id="sbae:DSM104329_02002"/>
<protein>
    <recommendedName>
        <fullName evidence="2">Anti-sigma factor antagonist</fullName>
    </recommendedName>
</protein>
<proteinExistence type="inferred from homology"/>
<comment type="similarity">
    <text evidence="1 2">Belongs to the anti-sigma-factor antagonist family.</text>
</comment>
<dbReference type="Pfam" id="PF13466">
    <property type="entry name" value="STAS_2"/>
    <property type="match status" value="1"/>
</dbReference>
<dbReference type="InterPro" id="IPR036513">
    <property type="entry name" value="STAS_dom_sf"/>
</dbReference>
<gene>
    <name evidence="4" type="ORF">DSM104329_02002</name>
</gene>
<evidence type="ECO:0000256" key="1">
    <source>
        <dbReference type="ARBA" id="ARBA00009013"/>
    </source>
</evidence>
<dbReference type="InterPro" id="IPR058548">
    <property type="entry name" value="MlaB-like_STAS"/>
</dbReference>
<evidence type="ECO:0000313" key="5">
    <source>
        <dbReference type="Proteomes" id="UP001162834"/>
    </source>
</evidence>
<feature type="domain" description="STAS" evidence="3">
    <location>
        <begin position="9"/>
        <end position="107"/>
    </location>
</feature>
<dbReference type="GO" id="GO:0043856">
    <property type="term" value="F:anti-sigma factor antagonist activity"/>
    <property type="evidence" value="ECO:0007669"/>
    <property type="project" value="InterPro"/>
</dbReference>
<dbReference type="SUPFAM" id="SSF52091">
    <property type="entry name" value="SpoIIaa-like"/>
    <property type="match status" value="1"/>
</dbReference>
<evidence type="ECO:0000313" key="4">
    <source>
        <dbReference type="EMBL" id="UGS35609.1"/>
    </source>
</evidence>
<organism evidence="4 5">
    <name type="scientific">Capillimicrobium parvum</name>
    <dbReference type="NCBI Taxonomy" id="2884022"/>
    <lineage>
        <taxon>Bacteria</taxon>
        <taxon>Bacillati</taxon>
        <taxon>Actinomycetota</taxon>
        <taxon>Thermoleophilia</taxon>
        <taxon>Solirubrobacterales</taxon>
        <taxon>Capillimicrobiaceae</taxon>
        <taxon>Capillimicrobium</taxon>
    </lineage>
</organism>
<evidence type="ECO:0000256" key="2">
    <source>
        <dbReference type="RuleBase" id="RU003749"/>
    </source>
</evidence>
<dbReference type="Gene3D" id="3.30.750.24">
    <property type="entry name" value="STAS domain"/>
    <property type="match status" value="1"/>
</dbReference>
<name>A0A9E7C0G9_9ACTN</name>
<dbReference type="PROSITE" id="PS50801">
    <property type="entry name" value="STAS"/>
    <property type="match status" value="1"/>
</dbReference>
<dbReference type="CDD" id="cd07043">
    <property type="entry name" value="STAS_anti-anti-sigma_factors"/>
    <property type="match status" value="1"/>
</dbReference>
<dbReference type="AlphaFoldDB" id="A0A9E7C0G9"/>
<evidence type="ECO:0000259" key="3">
    <source>
        <dbReference type="PROSITE" id="PS50801"/>
    </source>
</evidence>
<dbReference type="InterPro" id="IPR002645">
    <property type="entry name" value="STAS_dom"/>
</dbReference>
<dbReference type="InterPro" id="IPR003658">
    <property type="entry name" value="Anti-sigma_ant"/>
</dbReference>
<dbReference type="Proteomes" id="UP001162834">
    <property type="component" value="Chromosome"/>
</dbReference>
<sequence>MVHDSHRPLDVVERQDGETTVVTLVGELDMDTVEPVQRRLDALATTRRSTLLDLDELDFMDSVGIRLVLHACELARSDDWPFRLTRGSDAVQRVFAASGLTDRLPYG</sequence>
<dbReference type="RefSeq" id="WP_259315291.1">
    <property type="nucleotide sequence ID" value="NZ_CP087164.1"/>
</dbReference>
<dbReference type="PANTHER" id="PTHR33495">
    <property type="entry name" value="ANTI-SIGMA FACTOR ANTAGONIST TM_1081-RELATED-RELATED"/>
    <property type="match status" value="1"/>
</dbReference>
<dbReference type="EMBL" id="CP087164">
    <property type="protein sequence ID" value="UGS35609.1"/>
    <property type="molecule type" value="Genomic_DNA"/>
</dbReference>
<keyword evidence="5" id="KW-1185">Reference proteome</keyword>